<comment type="caution">
    <text evidence="1">The sequence shown here is derived from an EMBL/GenBank/DDBJ whole genome shotgun (WGS) entry which is preliminary data.</text>
</comment>
<evidence type="ECO:0000313" key="2">
    <source>
        <dbReference type="Proteomes" id="UP001177021"/>
    </source>
</evidence>
<dbReference type="EMBL" id="CASHSV030000513">
    <property type="protein sequence ID" value="CAJ2666081.1"/>
    <property type="molecule type" value="Genomic_DNA"/>
</dbReference>
<dbReference type="Proteomes" id="UP001177021">
    <property type="component" value="Unassembled WGS sequence"/>
</dbReference>
<name>A0ACB0LA25_TRIPR</name>
<accession>A0ACB0LA25</accession>
<evidence type="ECO:0000313" key="1">
    <source>
        <dbReference type="EMBL" id="CAJ2666081.1"/>
    </source>
</evidence>
<reference evidence="1" key="1">
    <citation type="submission" date="2023-10" db="EMBL/GenBank/DDBJ databases">
        <authorList>
            <person name="Rodriguez Cubillos JULIANA M."/>
            <person name="De Vega J."/>
        </authorList>
    </citation>
    <scope>NUCLEOTIDE SEQUENCE</scope>
</reference>
<protein>
    <submittedName>
        <fullName evidence="1">Uncharacterized protein</fullName>
    </submittedName>
</protein>
<organism evidence="1 2">
    <name type="scientific">Trifolium pratense</name>
    <name type="common">Red clover</name>
    <dbReference type="NCBI Taxonomy" id="57577"/>
    <lineage>
        <taxon>Eukaryota</taxon>
        <taxon>Viridiplantae</taxon>
        <taxon>Streptophyta</taxon>
        <taxon>Embryophyta</taxon>
        <taxon>Tracheophyta</taxon>
        <taxon>Spermatophyta</taxon>
        <taxon>Magnoliopsida</taxon>
        <taxon>eudicotyledons</taxon>
        <taxon>Gunneridae</taxon>
        <taxon>Pentapetalae</taxon>
        <taxon>rosids</taxon>
        <taxon>fabids</taxon>
        <taxon>Fabales</taxon>
        <taxon>Fabaceae</taxon>
        <taxon>Papilionoideae</taxon>
        <taxon>50 kb inversion clade</taxon>
        <taxon>NPAAA clade</taxon>
        <taxon>Hologalegina</taxon>
        <taxon>IRL clade</taxon>
        <taxon>Trifolieae</taxon>
        <taxon>Trifolium</taxon>
    </lineage>
</organism>
<keyword evidence="2" id="KW-1185">Reference proteome</keyword>
<proteinExistence type="predicted"/>
<sequence>MNKVYTFVYAMIIFFSKFISITNGSAFLCLQNEHCQDLDFECIPPKVPNCLYGEVSDVEFGFCECSEKITVHNISGF</sequence>
<gene>
    <name evidence="1" type="ORF">MILVUS5_LOCUS30941</name>
</gene>